<evidence type="ECO:0000256" key="1">
    <source>
        <dbReference type="SAM" id="Phobius"/>
    </source>
</evidence>
<proteinExistence type="predicted"/>
<feature type="transmembrane region" description="Helical" evidence="1">
    <location>
        <begin position="93"/>
        <end position="114"/>
    </location>
</feature>
<sequence length="327" mass="35100">MSALDTVLSRRTLATLAPPFAVVAALAFAASGWAAANPGIAALLLCWIVADALALGTIAKHEARRPGAKALLGAFALASLVLLIGPRGPVRDAIMGVPAVPLALGLTIFSYLGWSGRKAWQVRRGGGSMEDALAQVLPRPLVALALAEARVLHLALLSWRRPADVPEGAIGFAYHRYLAPMIWVLLALQTIELSVVHLLVMLWSPTVAWVLLALSVWGALWIVALLKSLWLRPVLLTDKGVRVRAGLLIDVLVPFDRIAAVRGPSDAAEVKAKTTLNAALLAWPDIVFHLHEPMRVSGPLGRERLVDKVAFKLDDPAAFHEQLGRLR</sequence>
<evidence type="ECO:0008006" key="4">
    <source>
        <dbReference type="Google" id="ProtNLM"/>
    </source>
</evidence>
<feature type="transmembrane region" description="Helical" evidence="1">
    <location>
        <begin position="177"/>
        <end position="200"/>
    </location>
</feature>
<dbReference type="Proteomes" id="UP000759298">
    <property type="component" value="Unassembled WGS sequence"/>
</dbReference>
<evidence type="ECO:0000313" key="3">
    <source>
        <dbReference type="Proteomes" id="UP000759298"/>
    </source>
</evidence>
<feature type="transmembrane region" description="Helical" evidence="1">
    <location>
        <begin position="39"/>
        <end position="58"/>
    </location>
</feature>
<evidence type="ECO:0000313" key="2">
    <source>
        <dbReference type="EMBL" id="MBY8337266.1"/>
    </source>
</evidence>
<keyword evidence="1" id="KW-0812">Transmembrane</keyword>
<feature type="transmembrane region" description="Helical" evidence="1">
    <location>
        <begin position="206"/>
        <end position="226"/>
    </location>
</feature>
<protein>
    <recommendedName>
        <fullName evidence="4">PH domain-containing protein</fullName>
    </recommendedName>
</protein>
<keyword evidence="3" id="KW-1185">Reference proteome</keyword>
<keyword evidence="1" id="KW-1133">Transmembrane helix</keyword>
<gene>
    <name evidence="2" type="ORF">KYN89_09405</name>
</gene>
<keyword evidence="1" id="KW-0472">Membrane</keyword>
<reference evidence="2 3" key="1">
    <citation type="submission" date="2021-07" db="EMBL/GenBank/DDBJ databases">
        <title>Alteriqipengyuania abyssalis NZ-12B nov, sp.nov isolated from deep sea sponge in pacific ocean.</title>
        <authorList>
            <person name="Tareen S."/>
            <person name="Wink J."/>
        </authorList>
    </citation>
    <scope>NUCLEOTIDE SEQUENCE [LARGE SCALE GENOMIC DNA]</scope>
    <source>
        <strain evidence="2 3">NZ-12B</strain>
    </source>
</reference>
<name>A0ABS7PE55_9SPHN</name>
<feature type="transmembrane region" description="Helical" evidence="1">
    <location>
        <begin position="70"/>
        <end position="87"/>
    </location>
</feature>
<dbReference type="RefSeq" id="WP_222824795.1">
    <property type="nucleotide sequence ID" value="NZ_JAHWXP010000002.1"/>
</dbReference>
<accession>A0ABS7PE55</accession>
<comment type="caution">
    <text evidence="2">The sequence shown here is derived from an EMBL/GenBank/DDBJ whole genome shotgun (WGS) entry which is preliminary data.</text>
</comment>
<dbReference type="EMBL" id="JAHWXP010000002">
    <property type="protein sequence ID" value="MBY8337266.1"/>
    <property type="molecule type" value="Genomic_DNA"/>
</dbReference>
<organism evidence="2 3">
    <name type="scientific">Alteriqipengyuania abyssalis</name>
    <dbReference type="NCBI Taxonomy" id="2860200"/>
    <lineage>
        <taxon>Bacteria</taxon>
        <taxon>Pseudomonadati</taxon>
        <taxon>Pseudomonadota</taxon>
        <taxon>Alphaproteobacteria</taxon>
        <taxon>Sphingomonadales</taxon>
        <taxon>Erythrobacteraceae</taxon>
        <taxon>Alteriqipengyuania</taxon>
    </lineage>
</organism>